<protein>
    <submittedName>
        <fullName evidence="5">GntR domain protein</fullName>
    </submittedName>
</protein>
<dbReference type="PANTHER" id="PTHR43537:SF5">
    <property type="entry name" value="UXU OPERON TRANSCRIPTIONAL REGULATOR"/>
    <property type="match status" value="1"/>
</dbReference>
<dbReference type="AlphaFoldDB" id="W0RPP7"/>
<dbReference type="FunCoup" id="W0RPP7">
    <property type="interactions" value="141"/>
</dbReference>
<dbReference type="KEGG" id="gba:J421_5444"/>
<dbReference type="SMART" id="SM00345">
    <property type="entry name" value="HTH_GNTR"/>
    <property type="match status" value="1"/>
</dbReference>
<dbReference type="InterPro" id="IPR011711">
    <property type="entry name" value="GntR_C"/>
</dbReference>
<dbReference type="OrthoDB" id="9812645at2"/>
<proteinExistence type="predicted"/>
<accession>W0RPP7</accession>
<dbReference type="GO" id="GO:0003700">
    <property type="term" value="F:DNA-binding transcription factor activity"/>
    <property type="evidence" value="ECO:0007669"/>
    <property type="project" value="InterPro"/>
</dbReference>
<dbReference type="InterPro" id="IPR036390">
    <property type="entry name" value="WH_DNA-bd_sf"/>
</dbReference>
<feature type="domain" description="HTH gntR-type" evidence="4">
    <location>
        <begin position="18"/>
        <end position="86"/>
    </location>
</feature>
<organism evidence="5 6">
    <name type="scientific">Gemmatirosa kalamazoonensis</name>
    <dbReference type="NCBI Taxonomy" id="861299"/>
    <lineage>
        <taxon>Bacteria</taxon>
        <taxon>Pseudomonadati</taxon>
        <taxon>Gemmatimonadota</taxon>
        <taxon>Gemmatimonadia</taxon>
        <taxon>Gemmatimonadales</taxon>
        <taxon>Gemmatimonadaceae</taxon>
        <taxon>Gemmatirosa</taxon>
    </lineage>
</organism>
<dbReference type="Pfam" id="PF07729">
    <property type="entry name" value="FCD"/>
    <property type="match status" value="1"/>
</dbReference>
<keyword evidence="1" id="KW-0805">Transcription regulation</keyword>
<evidence type="ECO:0000256" key="1">
    <source>
        <dbReference type="ARBA" id="ARBA00023015"/>
    </source>
</evidence>
<dbReference type="InterPro" id="IPR008920">
    <property type="entry name" value="TF_FadR/GntR_C"/>
</dbReference>
<evidence type="ECO:0000313" key="6">
    <source>
        <dbReference type="Proteomes" id="UP000019151"/>
    </source>
</evidence>
<geneLocation type="plasmid" evidence="5 6">
    <name>1</name>
</geneLocation>
<dbReference type="Gene3D" id="1.20.120.530">
    <property type="entry name" value="GntR ligand-binding domain-like"/>
    <property type="match status" value="1"/>
</dbReference>
<keyword evidence="5" id="KW-0614">Plasmid</keyword>
<dbReference type="PROSITE" id="PS50949">
    <property type="entry name" value="HTH_GNTR"/>
    <property type="match status" value="1"/>
</dbReference>
<dbReference type="EMBL" id="CP007129">
    <property type="protein sequence ID" value="AHG92979.1"/>
    <property type="molecule type" value="Genomic_DNA"/>
</dbReference>
<dbReference type="SUPFAM" id="SSF46785">
    <property type="entry name" value="Winged helix' DNA-binding domain"/>
    <property type="match status" value="1"/>
</dbReference>
<evidence type="ECO:0000313" key="5">
    <source>
        <dbReference type="EMBL" id="AHG92979.1"/>
    </source>
</evidence>
<evidence type="ECO:0000256" key="2">
    <source>
        <dbReference type="ARBA" id="ARBA00023125"/>
    </source>
</evidence>
<evidence type="ECO:0000259" key="4">
    <source>
        <dbReference type="PROSITE" id="PS50949"/>
    </source>
</evidence>
<dbReference type="InParanoid" id="W0RPP7"/>
<keyword evidence="2" id="KW-0238">DNA-binding</keyword>
<dbReference type="Proteomes" id="UP000019151">
    <property type="component" value="Plasmid 1"/>
</dbReference>
<dbReference type="PANTHER" id="PTHR43537">
    <property type="entry name" value="TRANSCRIPTIONAL REGULATOR, GNTR FAMILY"/>
    <property type="match status" value="1"/>
</dbReference>
<evidence type="ECO:0000256" key="3">
    <source>
        <dbReference type="ARBA" id="ARBA00023163"/>
    </source>
</evidence>
<dbReference type="RefSeq" id="WP_104023339.1">
    <property type="nucleotide sequence ID" value="NZ_CP007129.1"/>
</dbReference>
<dbReference type="Pfam" id="PF00392">
    <property type="entry name" value="GntR"/>
    <property type="match status" value="1"/>
</dbReference>
<dbReference type="InterPro" id="IPR000524">
    <property type="entry name" value="Tscrpt_reg_HTH_GntR"/>
</dbReference>
<dbReference type="InterPro" id="IPR036388">
    <property type="entry name" value="WH-like_DNA-bd_sf"/>
</dbReference>
<sequence>MSNPEGPVEASLTPIARQRLADDLAQRISRLIQAGTYHAGDRLPAITSMARQFGVGSPTVREALRKLEAVGVVDIRHGSGVYVTGTADSLVISNPVFEGRATKKLLVDLLEARTPIEVTTATLAATHATAADLDAMRELLANAGASLDDAMVLNATNLAFHGRIAAASGNVVLRQLLEVLSRLFREEQRLIIDIFGSRRRDHDEHLAILDALERRDPALAAARMQAHLDGVRDVLRRWEPERD</sequence>
<keyword evidence="3" id="KW-0804">Transcription</keyword>
<dbReference type="SUPFAM" id="SSF48008">
    <property type="entry name" value="GntR ligand-binding domain-like"/>
    <property type="match status" value="1"/>
</dbReference>
<dbReference type="SMART" id="SM00895">
    <property type="entry name" value="FCD"/>
    <property type="match status" value="1"/>
</dbReference>
<dbReference type="HOGENOM" id="CLU_017584_9_5_0"/>
<keyword evidence="6" id="KW-1185">Reference proteome</keyword>
<dbReference type="GO" id="GO:0003677">
    <property type="term" value="F:DNA binding"/>
    <property type="evidence" value="ECO:0007669"/>
    <property type="project" value="UniProtKB-KW"/>
</dbReference>
<dbReference type="CDD" id="cd07377">
    <property type="entry name" value="WHTH_GntR"/>
    <property type="match status" value="1"/>
</dbReference>
<dbReference type="Gene3D" id="1.10.10.10">
    <property type="entry name" value="Winged helix-like DNA-binding domain superfamily/Winged helix DNA-binding domain"/>
    <property type="match status" value="1"/>
</dbReference>
<reference evidence="5 6" key="1">
    <citation type="journal article" date="2014" name="Genome Announc.">
        <title>Genome Sequence and Methylome of Soil Bacterium Gemmatirosa kalamazoonensis KBS708T, a Member of the Rarely Cultivated Gemmatimonadetes Phylum.</title>
        <authorList>
            <person name="Debruyn J.M."/>
            <person name="Radosevich M."/>
            <person name="Wommack K.E."/>
            <person name="Polson S.W."/>
            <person name="Hauser L.J."/>
            <person name="Fawaz M.N."/>
            <person name="Korlach J."/>
            <person name="Tsai Y.C."/>
        </authorList>
    </citation>
    <scope>NUCLEOTIDE SEQUENCE [LARGE SCALE GENOMIC DNA]</scope>
    <source>
        <strain evidence="5 6">KBS708</strain>
        <plasmid evidence="6">Plasmid 1</plasmid>
    </source>
</reference>
<gene>
    <name evidence="5" type="ORF">J421_5444</name>
</gene>
<name>W0RPP7_9BACT</name>